<evidence type="ECO:0000313" key="1">
    <source>
        <dbReference type="EMBL" id="BBX83734.1"/>
    </source>
</evidence>
<proteinExistence type="predicted"/>
<sequence>MTAASPVWAAKSFVNSFWVTSGETPEWIAARADAFPTRLGGKLGITHWDFPNGRRWQCWEGTPEALADIVRRNPVREALPDGEAGEVLPGRATRWS</sequence>
<organism evidence="1 2">
    <name type="scientific">Mycolicibacterium aubagnense</name>
    <dbReference type="NCBI Taxonomy" id="319707"/>
    <lineage>
        <taxon>Bacteria</taxon>
        <taxon>Bacillati</taxon>
        <taxon>Actinomycetota</taxon>
        <taxon>Actinomycetes</taxon>
        <taxon>Mycobacteriales</taxon>
        <taxon>Mycobacteriaceae</taxon>
        <taxon>Mycolicibacterium</taxon>
    </lineage>
</organism>
<dbReference type="EMBL" id="AP022577">
    <property type="protein sequence ID" value="BBX83734.1"/>
    <property type="molecule type" value="Genomic_DNA"/>
</dbReference>
<keyword evidence="2" id="KW-1185">Reference proteome</keyword>
<evidence type="ECO:0000313" key="2">
    <source>
        <dbReference type="Proteomes" id="UP000465609"/>
    </source>
</evidence>
<protein>
    <submittedName>
        <fullName evidence="1">Uncharacterized protein</fullName>
    </submittedName>
</protein>
<name>A0ABM7IAK9_9MYCO</name>
<gene>
    <name evidence="1" type="ORF">MAUB_16070</name>
</gene>
<dbReference type="Proteomes" id="UP000465609">
    <property type="component" value="Chromosome"/>
</dbReference>
<reference evidence="1 2" key="1">
    <citation type="journal article" date="2019" name="Emerg. Microbes Infect.">
        <title>Comprehensive subspecies identification of 175 nontuberculous mycobacteria species based on 7547 genomic profiles.</title>
        <authorList>
            <person name="Matsumoto Y."/>
            <person name="Kinjo T."/>
            <person name="Motooka D."/>
            <person name="Nabeya D."/>
            <person name="Jung N."/>
            <person name="Uechi K."/>
            <person name="Horii T."/>
            <person name="Iida T."/>
            <person name="Fujita J."/>
            <person name="Nakamura S."/>
        </authorList>
    </citation>
    <scope>NUCLEOTIDE SEQUENCE [LARGE SCALE GENOMIC DNA]</scope>
    <source>
        <strain evidence="1 2">JCM 15296</strain>
    </source>
</reference>
<accession>A0ABM7IAK9</accession>